<dbReference type="EnsemblPlants" id="OGLUM02G05000.1">
    <property type="protein sequence ID" value="OGLUM02G05000.1"/>
    <property type="gene ID" value="OGLUM02G05000"/>
</dbReference>
<organism evidence="2">
    <name type="scientific">Oryza glumipatula</name>
    <dbReference type="NCBI Taxonomy" id="40148"/>
    <lineage>
        <taxon>Eukaryota</taxon>
        <taxon>Viridiplantae</taxon>
        <taxon>Streptophyta</taxon>
        <taxon>Embryophyta</taxon>
        <taxon>Tracheophyta</taxon>
        <taxon>Spermatophyta</taxon>
        <taxon>Magnoliopsida</taxon>
        <taxon>Liliopsida</taxon>
        <taxon>Poales</taxon>
        <taxon>Poaceae</taxon>
        <taxon>BOP clade</taxon>
        <taxon>Oryzoideae</taxon>
        <taxon>Oryzeae</taxon>
        <taxon>Oryzinae</taxon>
        <taxon>Oryza</taxon>
    </lineage>
</organism>
<dbReference type="AlphaFoldDB" id="A0A0D9YMU1"/>
<feature type="region of interest" description="Disordered" evidence="1">
    <location>
        <begin position="56"/>
        <end position="76"/>
    </location>
</feature>
<dbReference type="Gramene" id="OGLUM02G05000.1">
    <property type="protein sequence ID" value="OGLUM02G05000.1"/>
    <property type="gene ID" value="OGLUM02G05000"/>
</dbReference>
<dbReference type="Proteomes" id="UP000026961">
    <property type="component" value="Chromosome 2"/>
</dbReference>
<sequence>MADVPWLGMTGGVMRMKLGDGGAARRGRGEVGRRRDLAVAGEVRMAAGRGHAVAARPCGGRRATDGGGARPRGGAAALRWPARSGVASRGRLGAAWLGGRAPPRLARGGWPAP</sequence>
<evidence type="ECO:0000313" key="2">
    <source>
        <dbReference type="EnsemblPlants" id="OGLUM02G05000.1"/>
    </source>
</evidence>
<keyword evidence="3" id="KW-1185">Reference proteome</keyword>
<proteinExistence type="predicted"/>
<name>A0A0D9YMU1_9ORYZ</name>
<evidence type="ECO:0000313" key="3">
    <source>
        <dbReference type="Proteomes" id="UP000026961"/>
    </source>
</evidence>
<evidence type="ECO:0000256" key="1">
    <source>
        <dbReference type="SAM" id="MobiDB-lite"/>
    </source>
</evidence>
<reference evidence="2" key="2">
    <citation type="submission" date="2018-05" db="EMBL/GenBank/DDBJ databases">
        <title>OgluRS3 (Oryza glumaepatula Reference Sequence Version 3).</title>
        <authorList>
            <person name="Zhang J."/>
            <person name="Kudrna D."/>
            <person name="Lee S."/>
            <person name="Talag J."/>
            <person name="Welchert J."/>
            <person name="Wing R.A."/>
        </authorList>
    </citation>
    <scope>NUCLEOTIDE SEQUENCE [LARGE SCALE GENOMIC DNA]</scope>
</reference>
<reference evidence="2" key="1">
    <citation type="submission" date="2015-04" db="UniProtKB">
        <authorList>
            <consortium name="EnsemblPlants"/>
        </authorList>
    </citation>
    <scope>IDENTIFICATION</scope>
</reference>
<dbReference type="HOGENOM" id="CLU_2137378_0_0_1"/>
<protein>
    <submittedName>
        <fullName evidence="2">Uncharacterized protein</fullName>
    </submittedName>
</protein>
<accession>A0A0D9YMU1</accession>